<dbReference type="EMBL" id="MLGG01000014">
    <property type="protein sequence ID" value="KAK1458044.1"/>
    <property type="molecule type" value="Genomic_DNA"/>
</dbReference>
<dbReference type="Proteomes" id="UP001239795">
    <property type="component" value="Unassembled WGS sequence"/>
</dbReference>
<dbReference type="AlphaFoldDB" id="A0AAI9UGL1"/>
<evidence type="ECO:0000313" key="2">
    <source>
        <dbReference type="Proteomes" id="UP001239795"/>
    </source>
</evidence>
<sequence length="118" mass="12373">MRTRSSNNATANGRLMSFDCLSALKASHRSKHTTSEPGGIKTLFSAVNLEDSWRRPTAIPPLATNSYFVAHQQGGGGPDSFGLCLVLIGPSLKSGTSGILALSLPSHPPEALLINDVS</sequence>
<proteinExistence type="predicted"/>
<gene>
    <name evidence="1" type="ORF">CMEL01_15391</name>
</gene>
<reference evidence="1 2" key="1">
    <citation type="submission" date="2016-10" db="EMBL/GenBank/DDBJ databases">
        <title>The genome sequence of Colletotrichum fioriniae PJ7.</title>
        <authorList>
            <person name="Baroncelli R."/>
        </authorList>
    </citation>
    <scope>NUCLEOTIDE SEQUENCE [LARGE SCALE GENOMIC DNA]</scope>
    <source>
        <strain evidence="1">Col 31</strain>
    </source>
</reference>
<evidence type="ECO:0000313" key="1">
    <source>
        <dbReference type="EMBL" id="KAK1458044.1"/>
    </source>
</evidence>
<name>A0AAI9UGL1_9PEZI</name>
<comment type="caution">
    <text evidence="1">The sequence shown here is derived from an EMBL/GenBank/DDBJ whole genome shotgun (WGS) entry which is preliminary data.</text>
</comment>
<organism evidence="1 2">
    <name type="scientific">Colletotrichum melonis</name>
    <dbReference type="NCBI Taxonomy" id="1209925"/>
    <lineage>
        <taxon>Eukaryota</taxon>
        <taxon>Fungi</taxon>
        <taxon>Dikarya</taxon>
        <taxon>Ascomycota</taxon>
        <taxon>Pezizomycotina</taxon>
        <taxon>Sordariomycetes</taxon>
        <taxon>Hypocreomycetidae</taxon>
        <taxon>Glomerellales</taxon>
        <taxon>Glomerellaceae</taxon>
        <taxon>Colletotrichum</taxon>
        <taxon>Colletotrichum acutatum species complex</taxon>
    </lineage>
</organism>
<accession>A0AAI9UGL1</accession>
<protein>
    <submittedName>
        <fullName evidence="1">Uncharacterized protein</fullName>
    </submittedName>
</protein>
<keyword evidence="2" id="KW-1185">Reference proteome</keyword>